<feature type="chain" id="PRO_5004110064" evidence="1">
    <location>
        <begin position="21"/>
        <end position="300"/>
    </location>
</feature>
<proteinExistence type="predicted"/>
<dbReference type="InterPro" id="IPR036514">
    <property type="entry name" value="SGNH_hydro_sf"/>
</dbReference>
<dbReference type="OMA" id="STRLTFH"/>
<sequence length="300" mass="33760">MLLVSILTILLSCFSTLVQPRPDHALSWQDTKQVIAFGDSYTCVQGSHGRQKYSFIGDVQTLSYNVSTLLSNEIVHNQIATAEGGPNWLEFLTGCGLQSGLMNPRQCERQLWYFAFAGADISEEFPETSLHHNFTVSSVRQIEQFKSYGHPVLETFIDMERTLVTVWIRTNDINDSADSETAGNRLRVQKGQDAMPNKTMVQWWNRAFEMQVGAFEDGQKGARARLFDANALLNGMTDEPAAYGIRDITGYFGAAYNQPYINEDPASYGCLPLDEYFWFDTAHLTSHVHKIIAMAVEAFL</sequence>
<dbReference type="SUPFAM" id="SSF52266">
    <property type="entry name" value="SGNH hydrolase"/>
    <property type="match status" value="1"/>
</dbReference>
<dbReference type="OrthoDB" id="1600564at2759"/>
<evidence type="ECO:0000313" key="3">
    <source>
        <dbReference type="Proteomes" id="UP000016933"/>
    </source>
</evidence>
<dbReference type="EMBL" id="KB446538">
    <property type="protein sequence ID" value="EME45110.1"/>
    <property type="molecule type" value="Genomic_DNA"/>
</dbReference>
<gene>
    <name evidence="2" type="ORF">DOTSEDRAFT_23190</name>
</gene>
<organism evidence="2 3">
    <name type="scientific">Dothistroma septosporum (strain NZE10 / CBS 128990)</name>
    <name type="common">Red band needle blight fungus</name>
    <name type="synonym">Mycosphaerella pini</name>
    <dbReference type="NCBI Taxonomy" id="675120"/>
    <lineage>
        <taxon>Eukaryota</taxon>
        <taxon>Fungi</taxon>
        <taxon>Dikarya</taxon>
        <taxon>Ascomycota</taxon>
        <taxon>Pezizomycotina</taxon>
        <taxon>Dothideomycetes</taxon>
        <taxon>Dothideomycetidae</taxon>
        <taxon>Mycosphaerellales</taxon>
        <taxon>Mycosphaerellaceae</taxon>
        <taxon>Dothistroma</taxon>
    </lineage>
</organism>
<protein>
    <submittedName>
        <fullName evidence="2">Carbohydrate esterase family 16 protein</fullName>
    </submittedName>
</protein>
<dbReference type="HOGENOM" id="CLU_015101_4_0_1"/>
<reference evidence="2 3" key="2">
    <citation type="journal article" date="2012" name="PLoS Pathog.">
        <title>Diverse lifestyles and strategies of plant pathogenesis encoded in the genomes of eighteen Dothideomycetes fungi.</title>
        <authorList>
            <person name="Ohm R.A."/>
            <person name="Feau N."/>
            <person name="Henrissat B."/>
            <person name="Schoch C.L."/>
            <person name="Horwitz B.A."/>
            <person name="Barry K.W."/>
            <person name="Condon B.J."/>
            <person name="Copeland A.C."/>
            <person name="Dhillon B."/>
            <person name="Glaser F."/>
            <person name="Hesse C.N."/>
            <person name="Kosti I."/>
            <person name="LaButti K."/>
            <person name="Lindquist E.A."/>
            <person name="Lucas S."/>
            <person name="Salamov A.A."/>
            <person name="Bradshaw R.E."/>
            <person name="Ciuffetti L."/>
            <person name="Hamelin R.C."/>
            <person name="Kema G.H.J."/>
            <person name="Lawrence C."/>
            <person name="Scott J.A."/>
            <person name="Spatafora J.W."/>
            <person name="Turgeon B.G."/>
            <person name="de Wit P.J.G.M."/>
            <person name="Zhong S."/>
            <person name="Goodwin S.B."/>
            <person name="Grigoriev I.V."/>
        </authorList>
    </citation>
    <scope>NUCLEOTIDE SEQUENCE [LARGE SCALE GENOMIC DNA]</scope>
    <source>
        <strain evidence="3">NZE10 / CBS 128990</strain>
    </source>
</reference>
<keyword evidence="1" id="KW-0732">Signal</keyword>
<keyword evidence="3" id="KW-1185">Reference proteome</keyword>
<name>N1PRY3_DOTSN</name>
<dbReference type="AlphaFoldDB" id="N1PRY3"/>
<dbReference type="STRING" id="675120.N1PRY3"/>
<dbReference type="Gene3D" id="3.40.50.1110">
    <property type="entry name" value="SGNH hydrolase"/>
    <property type="match status" value="1"/>
</dbReference>
<evidence type="ECO:0000313" key="2">
    <source>
        <dbReference type="EMBL" id="EME45110.1"/>
    </source>
</evidence>
<accession>N1PRY3</accession>
<reference evidence="3" key="1">
    <citation type="journal article" date="2012" name="PLoS Genet.">
        <title>The genomes of the fungal plant pathogens Cladosporium fulvum and Dothistroma septosporum reveal adaptation to different hosts and lifestyles but also signatures of common ancestry.</title>
        <authorList>
            <person name="de Wit P.J.G.M."/>
            <person name="van der Burgt A."/>
            <person name="Oekmen B."/>
            <person name="Stergiopoulos I."/>
            <person name="Abd-Elsalam K.A."/>
            <person name="Aerts A.L."/>
            <person name="Bahkali A.H."/>
            <person name="Beenen H.G."/>
            <person name="Chettri P."/>
            <person name="Cox M.P."/>
            <person name="Datema E."/>
            <person name="de Vries R.P."/>
            <person name="Dhillon B."/>
            <person name="Ganley A.R."/>
            <person name="Griffiths S.A."/>
            <person name="Guo Y."/>
            <person name="Hamelin R.C."/>
            <person name="Henrissat B."/>
            <person name="Kabir M.S."/>
            <person name="Jashni M.K."/>
            <person name="Kema G."/>
            <person name="Klaubauf S."/>
            <person name="Lapidus A."/>
            <person name="Levasseur A."/>
            <person name="Lindquist E."/>
            <person name="Mehrabi R."/>
            <person name="Ohm R.A."/>
            <person name="Owen T.J."/>
            <person name="Salamov A."/>
            <person name="Schwelm A."/>
            <person name="Schijlen E."/>
            <person name="Sun H."/>
            <person name="van den Burg H.A."/>
            <person name="van Ham R.C.H.J."/>
            <person name="Zhang S."/>
            <person name="Goodwin S.B."/>
            <person name="Grigoriev I.V."/>
            <person name="Collemare J."/>
            <person name="Bradshaw R.E."/>
        </authorList>
    </citation>
    <scope>NUCLEOTIDE SEQUENCE [LARGE SCALE GENOMIC DNA]</scope>
    <source>
        <strain evidence="3">NZE10 / CBS 128990</strain>
    </source>
</reference>
<dbReference type="Proteomes" id="UP000016933">
    <property type="component" value="Unassembled WGS sequence"/>
</dbReference>
<feature type="signal peptide" evidence="1">
    <location>
        <begin position="1"/>
        <end position="20"/>
    </location>
</feature>
<evidence type="ECO:0000256" key="1">
    <source>
        <dbReference type="SAM" id="SignalP"/>
    </source>
</evidence>
<dbReference type="eggNOG" id="ENOG502S09J">
    <property type="taxonomic scope" value="Eukaryota"/>
</dbReference>